<evidence type="ECO:0000256" key="5">
    <source>
        <dbReference type="ARBA" id="ARBA00022840"/>
    </source>
</evidence>
<evidence type="ECO:0000256" key="4">
    <source>
        <dbReference type="ARBA" id="ARBA00022741"/>
    </source>
</evidence>
<reference evidence="9" key="2">
    <citation type="submission" date="2025-09" db="UniProtKB">
        <authorList>
            <consortium name="Ensembl"/>
        </authorList>
    </citation>
    <scope>IDENTIFICATION</scope>
</reference>
<evidence type="ECO:0000259" key="8">
    <source>
        <dbReference type="Pfam" id="PF08542"/>
    </source>
</evidence>
<dbReference type="InterPro" id="IPR013748">
    <property type="entry name" value="Rep_factorC_C"/>
</dbReference>
<dbReference type="SUPFAM" id="SSF48019">
    <property type="entry name" value="post-AAA+ oligomerization domain-like"/>
    <property type="match status" value="1"/>
</dbReference>
<reference evidence="9" key="1">
    <citation type="submission" date="2025-08" db="UniProtKB">
        <authorList>
            <consortium name="Ensembl"/>
        </authorList>
    </citation>
    <scope>IDENTIFICATION</scope>
</reference>
<evidence type="ECO:0000256" key="1">
    <source>
        <dbReference type="ARBA" id="ARBA00004123"/>
    </source>
</evidence>
<gene>
    <name evidence="9" type="primary">RFC4</name>
</gene>
<dbReference type="Ensembl" id="ENSCPBT00000001444.1">
    <property type="protein sequence ID" value="ENSCPBP00000001163.1"/>
    <property type="gene ID" value="ENSCPBG00000000925.1"/>
</dbReference>
<sequence length="141" mass="15259">MQAFLKGPSSISTKAPASKERGTAAAAGASGEGKRLKPIPWVEKYRPKCVDEVAFQEEVVAVLKKSLEGADNLINEGYAAAQLVNQLHDDIVEREDLTDKQKSIIAEKLAEVDKCLTDGADEYLQLISLCAVVMQQLTQNG</sequence>
<comment type="subcellular location">
    <subcellularLocation>
        <location evidence="1">Nucleus</location>
    </subcellularLocation>
</comment>
<evidence type="ECO:0000256" key="6">
    <source>
        <dbReference type="ARBA" id="ARBA00023242"/>
    </source>
</evidence>
<protein>
    <submittedName>
        <fullName evidence="9">Replication factor C subunit 4</fullName>
    </submittedName>
</protein>
<keyword evidence="10" id="KW-1185">Reference proteome</keyword>
<dbReference type="GeneTree" id="ENSGT00550000074917"/>
<dbReference type="GO" id="GO:0005524">
    <property type="term" value="F:ATP binding"/>
    <property type="evidence" value="ECO:0007669"/>
    <property type="project" value="UniProtKB-KW"/>
</dbReference>
<comment type="similarity">
    <text evidence="2">Belongs to the activator 1 small subunits family.</text>
</comment>
<feature type="region of interest" description="Disordered" evidence="7">
    <location>
        <begin position="1"/>
        <end position="33"/>
    </location>
</feature>
<feature type="domain" description="Replication factor C C-terminal" evidence="8">
    <location>
        <begin position="64"/>
        <end position="131"/>
    </location>
</feature>
<dbReference type="GO" id="GO:0005634">
    <property type="term" value="C:nucleus"/>
    <property type="evidence" value="ECO:0007669"/>
    <property type="project" value="UniProtKB-SubCell"/>
</dbReference>
<dbReference type="AlphaFoldDB" id="A0A8C3EZW6"/>
<evidence type="ECO:0000313" key="10">
    <source>
        <dbReference type="Proteomes" id="UP000694380"/>
    </source>
</evidence>
<evidence type="ECO:0000313" key="9">
    <source>
        <dbReference type="Ensembl" id="ENSCPBP00000001163.1"/>
    </source>
</evidence>
<dbReference type="Proteomes" id="UP000694380">
    <property type="component" value="Unplaced"/>
</dbReference>
<dbReference type="Pfam" id="PF08542">
    <property type="entry name" value="Rep_fac_C"/>
    <property type="match status" value="1"/>
</dbReference>
<dbReference type="Gene3D" id="1.20.272.10">
    <property type="match status" value="1"/>
</dbReference>
<keyword evidence="6" id="KW-0539">Nucleus</keyword>
<keyword evidence="4" id="KW-0547">Nucleotide-binding</keyword>
<evidence type="ECO:0000256" key="2">
    <source>
        <dbReference type="ARBA" id="ARBA00005378"/>
    </source>
</evidence>
<dbReference type="FunFam" id="1.20.272.10:FF:000011">
    <property type="entry name" value="Replication factor C subunit 2"/>
    <property type="match status" value="1"/>
</dbReference>
<keyword evidence="5" id="KW-0067">ATP-binding</keyword>
<dbReference type="InterPro" id="IPR008921">
    <property type="entry name" value="DNA_pol3_clamp-load_cplx_C"/>
</dbReference>
<keyword evidence="3" id="KW-0235">DNA replication</keyword>
<name>A0A8C3EZW6_CHRPI</name>
<organism evidence="9 10">
    <name type="scientific">Chrysemys picta bellii</name>
    <name type="common">Western painted turtle</name>
    <name type="synonym">Emys bellii</name>
    <dbReference type="NCBI Taxonomy" id="8478"/>
    <lineage>
        <taxon>Eukaryota</taxon>
        <taxon>Metazoa</taxon>
        <taxon>Chordata</taxon>
        <taxon>Craniata</taxon>
        <taxon>Vertebrata</taxon>
        <taxon>Euteleostomi</taxon>
        <taxon>Archelosauria</taxon>
        <taxon>Testudinata</taxon>
        <taxon>Testudines</taxon>
        <taxon>Cryptodira</taxon>
        <taxon>Durocryptodira</taxon>
        <taxon>Testudinoidea</taxon>
        <taxon>Emydidae</taxon>
        <taxon>Chrysemys</taxon>
    </lineage>
</organism>
<proteinExistence type="inferred from homology"/>
<evidence type="ECO:0000256" key="7">
    <source>
        <dbReference type="SAM" id="MobiDB-lite"/>
    </source>
</evidence>
<dbReference type="GO" id="GO:0003677">
    <property type="term" value="F:DNA binding"/>
    <property type="evidence" value="ECO:0007669"/>
    <property type="project" value="InterPro"/>
</dbReference>
<dbReference type="GO" id="GO:0006260">
    <property type="term" value="P:DNA replication"/>
    <property type="evidence" value="ECO:0007669"/>
    <property type="project" value="UniProtKB-KW"/>
</dbReference>
<accession>A0A8C3EZW6</accession>
<evidence type="ECO:0000256" key="3">
    <source>
        <dbReference type="ARBA" id="ARBA00022705"/>
    </source>
</evidence>